<reference evidence="3" key="1">
    <citation type="journal article" date="2005" name="Nature">
        <title>The map-based sequence of the rice genome.</title>
        <authorList>
            <consortium name="International rice genome sequencing project (IRGSP)"/>
            <person name="Matsumoto T."/>
            <person name="Wu J."/>
            <person name="Kanamori H."/>
            <person name="Katayose Y."/>
            <person name="Fujisawa M."/>
            <person name="Namiki N."/>
            <person name="Mizuno H."/>
            <person name="Yamamoto K."/>
            <person name="Antonio B.A."/>
            <person name="Baba T."/>
            <person name="Sakata K."/>
            <person name="Nagamura Y."/>
            <person name="Aoki H."/>
            <person name="Arikawa K."/>
            <person name="Arita K."/>
            <person name="Bito T."/>
            <person name="Chiden Y."/>
            <person name="Fujitsuka N."/>
            <person name="Fukunaka R."/>
            <person name="Hamada M."/>
            <person name="Harada C."/>
            <person name="Hayashi A."/>
            <person name="Hijishita S."/>
            <person name="Honda M."/>
            <person name="Hosokawa S."/>
            <person name="Ichikawa Y."/>
            <person name="Idonuma A."/>
            <person name="Iijima M."/>
            <person name="Ikeda M."/>
            <person name="Ikeno M."/>
            <person name="Ito K."/>
            <person name="Ito S."/>
            <person name="Ito T."/>
            <person name="Ito Y."/>
            <person name="Ito Y."/>
            <person name="Iwabuchi A."/>
            <person name="Kamiya K."/>
            <person name="Karasawa W."/>
            <person name="Kurita K."/>
            <person name="Katagiri S."/>
            <person name="Kikuta A."/>
            <person name="Kobayashi H."/>
            <person name="Kobayashi N."/>
            <person name="Machita K."/>
            <person name="Maehara T."/>
            <person name="Masukawa M."/>
            <person name="Mizubayashi T."/>
            <person name="Mukai Y."/>
            <person name="Nagasaki H."/>
            <person name="Nagata Y."/>
            <person name="Naito S."/>
            <person name="Nakashima M."/>
            <person name="Nakama Y."/>
            <person name="Nakamichi Y."/>
            <person name="Nakamura M."/>
            <person name="Meguro A."/>
            <person name="Negishi M."/>
            <person name="Ohta I."/>
            <person name="Ohta T."/>
            <person name="Okamoto M."/>
            <person name="Ono N."/>
            <person name="Saji S."/>
            <person name="Sakaguchi M."/>
            <person name="Sakai K."/>
            <person name="Shibata M."/>
            <person name="Shimokawa T."/>
            <person name="Song J."/>
            <person name="Takazaki Y."/>
            <person name="Terasawa K."/>
            <person name="Tsugane M."/>
            <person name="Tsuji K."/>
            <person name="Ueda S."/>
            <person name="Waki K."/>
            <person name="Yamagata H."/>
            <person name="Yamamoto M."/>
            <person name="Yamamoto S."/>
            <person name="Yamane H."/>
            <person name="Yoshiki S."/>
            <person name="Yoshihara R."/>
            <person name="Yukawa K."/>
            <person name="Zhong H."/>
            <person name="Yano M."/>
            <person name="Yuan Q."/>
            <person name="Ouyang S."/>
            <person name="Liu J."/>
            <person name="Jones K.M."/>
            <person name="Gansberger K."/>
            <person name="Moffat K."/>
            <person name="Hill J."/>
            <person name="Bera J."/>
            <person name="Fadrosh D."/>
            <person name="Jin S."/>
            <person name="Johri S."/>
            <person name="Kim M."/>
            <person name="Overton L."/>
            <person name="Reardon M."/>
            <person name="Tsitrin T."/>
            <person name="Vuong H."/>
            <person name="Weaver B."/>
            <person name="Ciecko A."/>
            <person name="Tallon L."/>
            <person name="Jackson J."/>
            <person name="Pai G."/>
            <person name="Aken S.V."/>
            <person name="Utterback T."/>
            <person name="Reidmuller S."/>
            <person name="Feldblyum T."/>
            <person name="Hsiao J."/>
            <person name="Zismann V."/>
            <person name="Iobst S."/>
            <person name="de Vazeille A.R."/>
            <person name="Buell C.R."/>
            <person name="Ying K."/>
            <person name="Li Y."/>
            <person name="Lu T."/>
            <person name="Huang Y."/>
            <person name="Zhao Q."/>
            <person name="Feng Q."/>
            <person name="Zhang L."/>
            <person name="Zhu J."/>
            <person name="Weng Q."/>
            <person name="Mu J."/>
            <person name="Lu Y."/>
            <person name="Fan D."/>
            <person name="Liu Y."/>
            <person name="Guan J."/>
            <person name="Zhang Y."/>
            <person name="Yu S."/>
            <person name="Liu X."/>
            <person name="Zhang Y."/>
            <person name="Hong G."/>
            <person name="Han B."/>
            <person name="Choisne N."/>
            <person name="Demange N."/>
            <person name="Orjeda G."/>
            <person name="Samain S."/>
            <person name="Cattolico L."/>
            <person name="Pelletier E."/>
            <person name="Couloux A."/>
            <person name="Segurens B."/>
            <person name="Wincker P."/>
            <person name="D'Hont A."/>
            <person name="Scarpelli C."/>
            <person name="Weissenbach J."/>
            <person name="Salanoubat M."/>
            <person name="Quetier F."/>
            <person name="Yu Y."/>
            <person name="Kim H.R."/>
            <person name="Rambo T."/>
            <person name="Currie J."/>
            <person name="Collura K."/>
            <person name="Luo M."/>
            <person name="Yang T."/>
            <person name="Ammiraju J.S.S."/>
            <person name="Engler F."/>
            <person name="Soderlund C."/>
            <person name="Wing R.A."/>
            <person name="Palmer L.E."/>
            <person name="de la Bastide M."/>
            <person name="Spiegel L."/>
            <person name="Nascimento L."/>
            <person name="Zutavern T."/>
            <person name="O'Shaughnessy A."/>
            <person name="Dike S."/>
            <person name="Dedhia N."/>
            <person name="Preston R."/>
            <person name="Balija V."/>
            <person name="McCombie W.R."/>
            <person name="Chow T."/>
            <person name="Chen H."/>
            <person name="Chung M."/>
            <person name="Chen C."/>
            <person name="Shaw J."/>
            <person name="Wu H."/>
            <person name="Hsiao K."/>
            <person name="Chao Y."/>
            <person name="Chu M."/>
            <person name="Cheng C."/>
            <person name="Hour A."/>
            <person name="Lee P."/>
            <person name="Lin S."/>
            <person name="Lin Y."/>
            <person name="Liou J."/>
            <person name="Liu S."/>
            <person name="Hsing Y."/>
            <person name="Raghuvanshi S."/>
            <person name="Mohanty A."/>
            <person name="Bharti A.K."/>
            <person name="Gaur A."/>
            <person name="Gupta V."/>
            <person name="Kumar D."/>
            <person name="Ravi V."/>
            <person name="Vij S."/>
            <person name="Kapur A."/>
            <person name="Khurana P."/>
            <person name="Khurana P."/>
            <person name="Khurana J.P."/>
            <person name="Tyagi A.K."/>
            <person name="Gaikwad K."/>
            <person name="Singh A."/>
            <person name="Dalal V."/>
            <person name="Srivastava S."/>
            <person name="Dixit A."/>
            <person name="Pal A.K."/>
            <person name="Ghazi I.A."/>
            <person name="Yadav M."/>
            <person name="Pandit A."/>
            <person name="Bhargava A."/>
            <person name="Sureshbabu K."/>
            <person name="Batra K."/>
            <person name="Sharma T.R."/>
            <person name="Mohapatra T."/>
            <person name="Singh N.K."/>
            <person name="Messing J."/>
            <person name="Nelson A.B."/>
            <person name="Fuks G."/>
            <person name="Kavchok S."/>
            <person name="Keizer G."/>
            <person name="Linton E."/>
            <person name="Llaca V."/>
            <person name="Song R."/>
            <person name="Tanyolac B."/>
            <person name="Young S."/>
            <person name="Ho-Il K."/>
            <person name="Hahn J.H."/>
            <person name="Sangsakoo G."/>
            <person name="Vanavichit A."/>
            <person name="de Mattos Luiz.A.T."/>
            <person name="Zimmer P.D."/>
            <person name="Malone G."/>
            <person name="Dellagostin O."/>
            <person name="de Oliveira A.C."/>
            <person name="Bevan M."/>
            <person name="Bancroft I."/>
            <person name="Minx P."/>
            <person name="Cordum H."/>
            <person name="Wilson R."/>
            <person name="Cheng Z."/>
            <person name="Jin W."/>
            <person name="Jiang J."/>
            <person name="Leong S.A."/>
            <person name="Iwama H."/>
            <person name="Gojobori T."/>
            <person name="Itoh T."/>
            <person name="Niimura Y."/>
            <person name="Fujii Y."/>
            <person name="Habara T."/>
            <person name="Sakai H."/>
            <person name="Sato Y."/>
            <person name="Wilson G."/>
            <person name="Kumar K."/>
            <person name="McCouch S."/>
            <person name="Juretic N."/>
            <person name="Hoen D."/>
            <person name="Wright S."/>
            <person name="Bruskiewich R."/>
            <person name="Bureau T."/>
            <person name="Miyao A."/>
            <person name="Hirochika H."/>
            <person name="Nishikawa T."/>
            <person name="Kadowaki K."/>
            <person name="Sugiura M."/>
            <person name="Burr B."/>
            <person name="Sasaki T."/>
        </authorList>
    </citation>
    <scope>NUCLEOTIDE SEQUENCE [LARGE SCALE GENOMIC DNA]</scope>
    <source>
        <strain evidence="3">cv. Nipponbare</strain>
    </source>
</reference>
<dbReference type="EMBL" id="AP014959">
    <property type="protein sequence ID" value="BAS87482.1"/>
    <property type="molecule type" value="Genomic_DNA"/>
</dbReference>
<evidence type="ECO:0000313" key="3">
    <source>
        <dbReference type="Proteomes" id="UP000059680"/>
    </source>
</evidence>
<dbReference type="PaxDb" id="39947-A0A0P0W5X7"/>
<organism evidence="2 3">
    <name type="scientific">Oryza sativa subsp. japonica</name>
    <name type="common">Rice</name>
    <dbReference type="NCBI Taxonomy" id="39947"/>
    <lineage>
        <taxon>Eukaryota</taxon>
        <taxon>Viridiplantae</taxon>
        <taxon>Streptophyta</taxon>
        <taxon>Embryophyta</taxon>
        <taxon>Tracheophyta</taxon>
        <taxon>Spermatophyta</taxon>
        <taxon>Magnoliopsida</taxon>
        <taxon>Liliopsida</taxon>
        <taxon>Poales</taxon>
        <taxon>Poaceae</taxon>
        <taxon>BOP clade</taxon>
        <taxon>Oryzoideae</taxon>
        <taxon>Oryzeae</taxon>
        <taxon>Oryzinae</taxon>
        <taxon>Oryza</taxon>
        <taxon>Oryza sativa</taxon>
    </lineage>
</organism>
<dbReference type="Proteomes" id="UP000059680">
    <property type="component" value="Chromosome 3"/>
</dbReference>
<reference evidence="2 3" key="2">
    <citation type="journal article" date="2013" name="Plant Cell Physiol.">
        <title>Rice Annotation Project Database (RAP-DB): an integrative and interactive database for rice genomics.</title>
        <authorList>
            <person name="Sakai H."/>
            <person name="Lee S.S."/>
            <person name="Tanaka T."/>
            <person name="Numa H."/>
            <person name="Kim J."/>
            <person name="Kawahara Y."/>
            <person name="Wakimoto H."/>
            <person name="Yang C.C."/>
            <person name="Iwamoto M."/>
            <person name="Abe T."/>
            <person name="Yamada Y."/>
            <person name="Muto A."/>
            <person name="Inokuchi H."/>
            <person name="Ikemura T."/>
            <person name="Matsumoto T."/>
            <person name="Sasaki T."/>
            <person name="Itoh T."/>
        </authorList>
    </citation>
    <scope>NUCLEOTIDE SEQUENCE [LARGE SCALE GENOMIC DNA]</scope>
    <source>
        <strain evidence="3">cv. Nipponbare</strain>
    </source>
</reference>
<sequence length="81" mass="9818">MKDERRRRRRWRAEKNRVRRKMRKGRREGGKGKDKGRREKEAGGGGEPTTRRWSPPVSRPLFLLSFFNCYYCHKSGEHRIM</sequence>
<evidence type="ECO:0000256" key="1">
    <source>
        <dbReference type="SAM" id="MobiDB-lite"/>
    </source>
</evidence>
<feature type="compositionally biased region" description="Basic and acidic residues" evidence="1">
    <location>
        <begin position="27"/>
        <end position="42"/>
    </location>
</feature>
<evidence type="ECO:0000313" key="2">
    <source>
        <dbReference type="EMBL" id="BAS87482.1"/>
    </source>
</evidence>
<reference evidence="2 3" key="3">
    <citation type="journal article" date="2013" name="Rice">
        <title>Improvement of the Oryza sativa Nipponbare reference genome using next generation sequence and optical map data.</title>
        <authorList>
            <person name="Kawahara Y."/>
            <person name="de la Bastide M."/>
            <person name="Hamilton J.P."/>
            <person name="Kanamori H."/>
            <person name="McCombie W.R."/>
            <person name="Ouyang S."/>
            <person name="Schwartz D.C."/>
            <person name="Tanaka T."/>
            <person name="Wu J."/>
            <person name="Zhou S."/>
            <person name="Childs K.L."/>
            <person name="Davidson R.M."/>
            <person name="Lin H."/>
            <person name="Quesada-Ocampo L."/>
            <person name="Vaillancourt B."/>
            <person name="Sakai H."/>
            <person name="Lee S.S."/>
            <person name="Kim J."/>
            <person name="Numa H."/>
            <person name="Itoh T."/>
            <person name="Buell C.R."/>
            <person name="Matsumoto T."/>
        </authorList>
    </citation>
    <scope>NUCLEOTIDE SEQUENCE [LARGE SCALE GENOMIC DNA]</scope>
    <source>
        <strain evidence="3">cv. Nipponbare</strain>
    </source>
</reference>
<dbReference type="Gramene" id="Os03t0860050-01">
    <property type="protein sequence ID" value="Os03t0860050-01"/>
    <property type="gene ID" value="Os03g0860050"/>
</dbReference>
<dbReference type="AlphaFoldDB" id="A0A0P0W5X7"/>
<feature type="compositionally biased region" description="Basic residues" evidence="1">
    <location>
        <begin position="1"/>
        <end position="26"/>
    </location>
</feature>
<gene>
    <name evidence="2" type="ordered locus">Os03g0860050</name>
    <name evidence="2" type="ORF">OSNPB_030860050</name>
</gene>
<accession>A0A0P0W5X7</accession>
<name>A0A0P0W5X7_ORYSJ</name>
<feature type="region of interest" description="Disordered" evidence="1">
    <location>
        <begin position="1"/>
        <end position="55"/>
    </location>
</feature>
<proteinExistence type="predicted"/>
<dbReference type="InParanoid" id="A0A0P0W5X7"/>
<keyword evidence="3" id="KW-1185">Reference proteome</keyword>
<protein>
    <submittedName>
        <fullName evidence="2">Os03g0860050 protein</fullName>
    </submittedName>
</protein>